<evidence type="ECO:0000313" key="1">
    <source>
        <dbReference type="EMBL" id="GAA2497275.1"/>
    </source>
</evidence>
<proteinExistence type="predicted"/>
<gene>
    <name evidence="1" type="ORF">GCM10010276_43020</name>
</gene>
<dbReference type="EMBL" id="BAAASG010000009">
    <property type="protein sequence ID" value="GAA2497275.1"/>
    <property type="molecule type" value="Genomic_DNA"/>
</dbReference>
<sequence length="82" mass="9093">MSAEQTSVIDTLESEAAELAREADLSIFFADGQALAEAWQESTMTDRRMLLGCVLKSLTITPARRQGDHTPIMDRIVPEWVA</sequence>
<comment type="caution">
    <text evidence="1">The sequence shown here is derived from an EMBL/GenBank/DDBJ whole genome shotgun (WGS) entry which is preliminary data.</text>
</comment>
<dbReference type="RefSeq" id="WP_344402045.1">
    <property type="nucleotide sequence ID" value="NZ_BAAASG010000009.1"/>
</dbReference>
<protein>
    <submittedName>
        <fullName evidence="1">Uncharacterized protein</fullName>
    </submittedName>
</protein>
<reference evidence="1 2" key="1">
    <citation type="journal article" date="2019" name="Int. J. Syst. Evol. Microbiol.">
        <title>The Global Catalogue of Microorganisms (GCM) 10K type strain sequencing project: providing services to taxonomists for standard genome sequencing and annotation.</title>
        <authorList>
            <consortium name="The Broad Institute Genomics Platform"/>
            <consortium name="The Broad Institute Genome Sequencing Center for Infectious Disease"/>
            <person name="Wu L."/>
            <person name="Ma J."/>
        </authorList>
    </citation>
    <scope>NUCLEOTIDE SEQUENCE [LARGE SCALE GENOMIC DNA]</scope>
    <source>
        <strain evidence="1 2">JCM 4395</strain>
    </source>
</reference>
<organism evidence="1 2">
    <name type="scientific">Streptomyces longisporus</name>
    <dbReference type="NCBI Taxonomy" id="1948"/>
    <lineage>
        <taxon>Bacteria</taxon>
        <taxon>Bacillati</taxon>
        <taxon>Actinomycetota</taxon>
        <taxon>Actinomycetes</taxon>
        <taxon>Kitasatosporales</taxon>
        <taxon>Streptomycetaceae</taxon>
        <taxon>Streptomyces</taxon>
    </lineage>
</organism>
<name>A0ABN3M8B6_STRLO</name>
<keyword evidence="2" id="KW-1185">Reference proteome</keyword>
<evidence type="ECO:0000313" key="2">
    <source>
        <dbReference type="Proteomes" id="UP001501777"/>
    </source>
</evidence>
<dbReference type="Proteomes" id="UP001501777">
    <property type="component" value="Unassembled WGS sequence"/>
</dbReference>
<accession>A0ABN3M8B6</accession>